<dbReference type="EMBL" id="JPKZ01002907">
    <property type="protein sequence ID" value="KHN74458.1"/>
    <property type="molecule type" value="Genomic_DNA"/>
</dbReference>
<dbReference type="PANTHER" id="PTHR10003">
    <property type="entry name" value="SUPEROXIDE DISMUTASE CU-ZN -RELATED"/>
    <property type="match status" value="1"/>
</dbReference>
<dbReference type="InterPro" id="IPR018152">
    <property type="entry name" value="SOD_Cu/Zn_BS"/>
</dbReference>
<evidence type="ECO:0000259" key="1">
    <source>
        <dbReference type="Pfam" id="PF00080"/>
    </source>
</evidence>
<dbReference type="InterPro" id="IPR001424">
    <property type="entry name" value="SOD_Cu_Zn_dom"/>
</dbReference>
<gene>
    <name evidence="2" type="primary">sod-4</name>
    <name evidence="2" type="ORF">Tcan_13907</name>
</gene>
<dbReference type="PRINTS" id="PR00068">
    <property type="entry name" value="CUZNDISMTASE"/>
</dbReference>
<dbReference type="GO" id="GO:0005507">
    <property type="term" value="F:copper ion binding"/>
    <property type="evidence" value="ECO:0007669"/>
    <property type="project" value="InterPro"/>
</dbReference>
<dbReference type="Gene3D" id="2.60.40.200">
    <property type="entry name" value="Superoxide dismutase, copper/zinc binding domain"/>
    <property type="match status" value="1"/>
</dbReference>
<comment type="caution">
    <text evidence="2">The sequence shown here is derived from an EMBL/GenBank/DDBJ whole genome shotgun (WGS) entry which is preliminary data.</text>
</comment>
<dbReference type="AlphaFoldDB" id="A0A0B2UY97"/>
<dbReference type="GO" id="GO:0006801">
    <property type="term" value="P:superoxide metabolic process"/>
    <property type="evidence" value="ECO:0007669"/>
    <property type="project" value="InterPro"/>
</dbReference>
<dbReference type="OMA" id="YIACAIQ"/>
<accession>A0A0B2UY97</accession>
<dbReference type="PROSITE" id="PS00087">
    <property type="entry name" value="SOD_CU_ZN_1"/>
    <property type="match status" value="1"/>
</dbReference>
<sequence length="188" mass="20065">MNTVSLHYIACAIQFATAQYTYVALKARAYIFKAEPTISVPYYVTGVLDFIQDGNFLRVNGSVSGLSAGLHGFHVHEKGDIGDACKDAGPHYNPFYMDHGGPIFLPRHTGDFGNIMASNSGIATINEIFAATSLLPPYSIIGRAIVVHAMRDDLGFGNGPTSKTTGESGERVACGIIGVEVTPSRKLP</sequence>
<name>A0A0B2UY97_TOXCA</name>
<dbReference type="CDD" id="cd00305">
    <property type="entry name" value="Cu-Zn_Superoxide_Dismutase"/>
    <property type="match status" value="1"/>
</dbReference>
<keyword evidence="3" id="KW-1185">Reference proteome</keyword>
<dbReference type="InterPro" id="IPR024134">
    <property type="entry name" value="SOD_Cu/Zn_/chaperone"/>
</dbReference>
<proteinExistence type="predicted"/>
<evidence type="ECO:0000313" key="3">
    <source>
        <dbReference type="Proteomes" id="UP000031036"/>
    </source>
</evidence>
<reference evidence="2 3" key="1">
    <citation type="submission" date="2014-11" db="EMBL/GenBank/DDBJ databases">
        <title>Genetic blueprint of the zoonotic pathogen Toxocara canis.</title>
        <authorList>
            <person name="Zhu X.-Q."/>
            <person name="Korhonen P.K."/>
            <person name="Cai H."/>
            <person name="Young N.D."/>
            <person name="Nejsum P."/>
            <person name="von Samson-Himmelstjerna G."/>
            <person name="Boag P.R."/>
            <person name="Tan P."/>
            <person name="Li Q."/>
            <person name="Min J."/>
            <person name="Yang Y."/>
            <person name="Wang X."/>
            <person name="Fang X."/>
            <person name="Hall R.S."/>
            <person name="Hofmann A."/>
            <person name="Sternberg P.W."/>
            <person name="Jex A.R."/>
            <person name="Gasser R.B."/>
        </authorList>
    </citation>
    <scope>NUCLEOTIDE SEQUENCE [LARGE SCALE GENOMIC DNA]</scope>
    <source>
        <strain evidence="2">PN_DK_2014</strain>
    </source>
</reference>
<dbReference type="SUPFAM" id="SSF49329">
    <property type="entry name" value="Cu,Zn superoxide dismutase-like"/>
    <property type="match status" value="1"/>
</dbReference>
<organism evidence="2 3">
    <name type="scientific">Toxocara canis</name>
    <name type="common">Canine roundworm</name>
    <dbReference type="NCBI Taxonomy" id="6265"/>
    <lineage>
        <taxon>Eukaryota</taxon>
        <taxon>Metazoa</taxon>
        <taxon>Ecdysozoa</taxon>
        <taxon>Nematoda</taxon>
        <taxon>Chromadorea</taxon>
        <taxon>Rhabditida</taxon>
        <taxon>Spirurina</taxon>
        <taxon>Ascaridomorpha</taxon>
        <taxon>Ascaridoidea</taxon>
        <taxon>Toxocaridae</taxon>
        <taxon>Toxocara</taxon>
    </lineage>
</organism>
<dbReference type="OrthoDB" id="2015551at2759"/>
<dbReference type="STRING" id="6265.A0A0B2UY97"/>
<dbReference type="Pfam" id="PF00080">
    <property type="entry name" value="Sod_Cu"/>
    <property type="match status" value="1"/>
</dbReference>
<feature type="domain" description="Superoxide dismutase copper/zinc binding" evidence="1">
    <location>
        <begin position="44"/>
        <end position="177"/>
    </location>
</feature>
<protein>
    <submittedName>
        <fullName evidence="2">Extracellular superoxide dismutase [Cu-Zn]</fullName>
    </submittedName>
</protein>
<evidence type="ECO:0000313" key="2">
    <source>
        <dbReference type="EMBL" id="KHN74458.1"/>
    </source>
</evidence>
<dbReference type="InterPro" id="IPR036423">
    <property type="entry name" value="SOD-like_Cu/Zn_dom_sf"/>
</dbReference>
<dbReference type="Proteomes" id="UP000031036">
    <property type="component" value="Unassembled WGS sequence"/>
</dbReference>